<dbReference type="Pfam" id="PF00501">
    <property type="entry name" value="AMP-binding"/>
    <property type="match status" value="1"/>
</dbReference>
<proteinExistence type="inferred from homology"/>
<keyword evidence="2" id="KW-0436">Ligase</keyword>
<evidence type="ECO:0000259" key="3">
    <source>
        <dbReference type="Pfam" id="PF00501"/>
    </source>
</evidence>
<dbReference type="InterPro" id="IPR000873">
    <property type="entry name" value="AMP-dep_synth/lig_dom"/>
</dbReference>
<dbReference type="SUPFAM" id="SSF56801">
    <property type="entry name" value="Acetyl-CoA synthetase-like"/>
    <property type="match status" value="1"/>
</dbReference>
<dbReference type="OrthoDB" id="1898221at2759"/>
<dbReference type="GO" id="GO:0016405">
    <property type="term" value="F:CoA-ligase activity"/>
    <property type="evidence" value="ECO:0007669"/>
    <property type="project" value="TreeGrafter"/>
</dbReference>
<dbReference type="SMR" id="A0A1J7I563"/>
<dbReference type="InterPro" id="IPR045851">
    <property type="entry name" value="AMP-bd_C_sf"/>
</dbReference>
<dbReference type="AlphaFoldDB" id="A0A1J7I563"/>
<dbReference type="InParanoid" id="A0A1J7I563"/>
<evidence type="ECO:0000256" key="2">
    <source>
        <dbReference type="ARBA" id="ARBA00022598"/>
    </source>
</evidence>
<feature type="domain" description="AMP-dependent synthetase/ligase" evidence="3">
    <location>
        <begin position="95"/>
        <end position="302"/>
    </location>
</feature>
<dbReference type="Gene3D" id="3.30.300.30">
    <property type="match status" value="1"/>
</dbReference>
<evidence type="ECO:0000256" key="1">
    <source>
        <dbReference type="ARBA" id="ARBA00006432"/>
    </source>
</evidence>
<comment type="similarity">
    <text evidence="1">Belongs to the ATP-dependent AMP-binding enzyme family.</text>
</comment>
<organism evidence="5 6">
    <name type="scientific">Coniochaeta ligniaria NRRL 30616</name>
    <dbReference type="NCBI Taxonomy" id="1408157"/>
    <lineage>
        <taxon>Eukaryota</taxon>
        <taxon>Fungi</taxon>
        <taxon>Dikarya</taxon>
        <taxon>Ascomycota</taxon>
        <taxon>Pezizomycotina</taxon>
        <taxon>Sordariomycetes</taxon>
        <taxon>Sordariomycetidae</taxon>
        <taxon>Coniochaetales</taxon>
        <taxon>Coniochaetaceae</taxon>
        <taxon>Coniochaeta</taxon>
    </lineage>
</organism>
<sequence length="454" mass="50556">MPTPRIYTAKYPSTVIRCDESFWGFLLRLNIDDTLPDKVILQEHERPERFLTYSSTAKEVGLGAAALRDVLGLSPANQPSAPPLDLSQGDNRRFPAVICFSSGTSGLPKAAVISHHNLIAYLLVARATDPTMANSEQREVFYAPLGHIYGVFMSSLPLFSGGYVRLMRDYSLHKYIRAATEVKATTLRVVPPTVVAMVKDPFVRQQDLTSVRTISCAGAVLAQDIISEVRNMMDKVEVVQGYGMTEGSITTLKRFAARRKLGSVGRLSANVQVRIVDDELEDVPEGTPGEIMFSSPTIFMGYKNNEDANAEAFPFKDGWMRTGDVGRLDSDGYLWLTDRKKDLIKYKGNQVSPAELESVLLSHPQVTEAGVCATWDRSQETEVPVGYVNFQSTVAVADHERLLKEVHDYVNERVSRAKRLRGGVFYLETFPRNHSGKLLRKDLPARRGILRAKL</sequence>
<evidence type="ECO:0000259" key="4">
    <source>
        <dbReference type="Pfam" id="PF13193"/>
    </source>
</evidence>
<dbReference type="InterPro" id="IPR020845">
    <property type="entry name" value="AMP-binding_CS"/>
</dbReference>
<evidence type="ECO:0000313" key="5">
    <source>
        <dbReference type="EMBL" id="OIW22662.1"/>
    </source>
</evidence>
<dbReference type="InterPro" id="IPR042099">
    <property type="entry name" value="ANL_N_sf"/>
</dbReference>
<dbReference type="Proteomes" id="UP000182658">
    <property type="component" value="Unassembled WGS sequence"/>
</dbReference>
<reference evidence="5 6" key="1">
    <citation type="submission" date="2016-10" db="EMBL/GenBank/DDBJ databases">
        <title>Draft genome sequence of Coniochaeta ligniaria NRRL30616, a lignocellulolytic fungus for bioabatement of inhibitors in plant biomass hydrolysates.</title>
        <authorList>
            <consortium name="DOE Joint Genome Institute"/>
            <person name="Jimenez D.J."/>
            <person name="Hector R.E."/>
            <person name="Riley R."/>
            <person name="Sun H."/>
            <person name="Grigoriev I.V."/>
            <person name="Van Elsas J.D."/>
            <person name="Nichols N.N."/>
        </authorList>
    </citation>
    <scope>NUCLEOTIDE SEQUENCE [LARGE SCALE GENOMIC DNA]</scope>
    <source>
        <strain evidence="5 6">NRRL 30616</strain>
    </source>
</reference>
<dbReference type="GO" id="GO:0004497">
    <property type="term" value="F:monooxygenase activity"/>
    <property type="evidence" value="ECO:0007669"/>
    <property type="project" value="UniProtKB-KW"/>
</dbReference>
<accession>A0A1J7I563</accession>
<dbReference type="GO" id="GO:0019748">
    <property type="term" value="P:secondary metabolic process"/>
    <property type="evidence" value="ECO:0007669"/>
    <property type="project" value="TreeGrafter"/>
</dbReference>
<keyword evidence="6" id="KW-1185">Reference proteome</keyword>
<dbReference type="Pfam" id="PF13193">
    <property type="entry name" value="AMP-binding_C"/>
    <property type="match status" value="1"/>
</dbReference>
<dbReference type="PANTHER" id="PTHR24096:SF149">
    <property type="entry name" value="AMP-BINDING DOMAIN-CONTAINING PROTEIN-RELATED"/>
    <property type="match status" value="1"/>
</dbReference>
<dbReference type="STRING" id="1408157.A0A1J7I563"/>
<keyword evidence="5" id="KW-0503">Monooxygenase</keyword>
<dbReference type="PANTHER" id="PTHR24096">
    <property type="entry name" value="LONG-CHAIN-FATTY-ACID--COA LIGASE"/>
    <property type="match status" value="1"/>
</dbReference>
<dbReference type="InterPro" id="IPR025110">
    <property type="entry name" value="AMP-bd_C"/>
</dbReference>
<feature type="domain" description="AMP-binding enzyme C-terminal" evidence="4">
    <location>
        <begin position="355"/>
        <end position="437"/>
    </location>
</feature>
<dbReference type="Gene3D" id="3.40.50.12780">
    <property type="entry name" value="N-terminal domain of ligase-like"/>
    <property type="match status" value="1"/>
</dbReference>
<gene>
    <name evidence="5" type="ORF">CONLIGDRAFT_587008</name>
</gene>
<protein>
    <submittedName>
        <fullName evidence="5">Luciferin 4-monooxygenase</fullName>
    </submittedName>
</protein>
<evidence type="ECO:0000313" key="6">
    <source>
        <dbReference type="Proteomes" id="UP000182658"/>
    </source>
</evidence>
<keyword evidence="5" id="KW-0560">Oxidoreductase</keyword>
<dbReference type="EMBL" id="KV875111">
    <property type="protein sequence ID" value="OIW22662.1"/>
    <property type="molecule type" value="Genomic_DNA"/>
</dbReference>
<dbReference type="PROSITE" id="PS00455">
    <property type="entry name" value="AMP_BINDING"/>
    <property type="match status" value="1"/>
</dbReference>
<name>A0A1J7I563_9PEZI</name>